<accession>A0A2J6QDM7</accession>
<protein>
    <submittedName>
        <fullName evidence="2">Uncharacterized protein</fullName>
    </submittedName>
</protein>
<keyword evidence="1" id="KW-0175">Coiled coil</keyword>
<proteinExistence type="predicted"/>
<keyword evidence="3" id="KW-1185">Reference proteome</keyword>
<evidence type="ECO:0000313" key="2">
    <source>
        <dbReference type="EMBL" id="PMD24370.1"/>
    </source>
</evidence>
<dbReference type="AlphaFoldDB" id="A0A2J6QDM7"/>
<name>A0A2J6QDM7_9HELO</name>
<dbReference type="OrthoDB" id="10669138at2759"/>
<evidence type="ECO:0000256" key="1">
    <source>
        <dbReference type="SAM" id="Coils"/>
    </source>
</evidence>
<dbReference type="EMBL" id="KZ613473">
    <property type="protein sequence ID" value="PMD24370.1"/>
    <property type="molecule type" value="Genomic_DNA"/>
</dbReference>
<organism evidence="2 3">
    <name type="scientific">Hyaloscypha hepaticicola</name>
    <dbReference type="NCBI Taxonomy" id="2082293"/>
    <lineage>
        <taxon>Eukaryota</taxon>
        <taxon>Fungi</taxon>
        <taxon>Dikarya</taxon>
        <taxon>Ascomycota</taxon>
        <taxon>Pezizomycotina</taxon>
        <taxon>Leotiomycetes</taxon>
        <taxon>Helotiales</taxon>
        <taxon>Hyaloscyphaceae</taxon>
        <taxon>Hyaloscypha</taxon>
    </lineage>
</organism>
<reference evidence="2 3" key="1">
    <citation type="submission" date="2016-05" db="EMBL/GenBank/DDBJ databases">
        <title>A degradative enzymes factory behind the ericoid mycorrhizal symbiosis.</title>
        <authorList>
            <consortium name="DOE Joint Genome Institute"/>
            <person name="Martino E."/>
            <person name="Morin E."/>
            <person name="Grelet G."/>
            <person name="Kuo A."/>
            <person name="Kohler A."/>
            <person name="Daghino S."/>
            <person name="Barry K."/>
            <person name="Choi C."/>
            <person name="Cichocki N."/>
            <person name="Clum A."/>
            <person name="Copeland A."/>
            <person name="Hainaut M."/>
            <person name="Haridas S."/>
            <person name="Labutti K."/>
            <person name="Lindquist E."/>
            <person name="Lipzen A."/>
            <person name="Khouja H.-R."/>
            <person name="Murat C."/>
            <person name="Ohm R."/>
            <person name="Olson A."/>
            <person name="Spatafora J."/>
            <person name="Veneault-Fourrey C."/>
            <person name="Henrissat B."/>
            <person name="Grigoriev I."/>
            <person name="Martin F."/>
            <person name="Perotto S."/>
        </authorList>
    </citation>
    <scope>NUCLEOTIDE SEQUENCE [LARGE SCALE GENOMIC DNA]</scope>
    <source>
        <strain evidence="2 3">UAMH 7357</strain>
    </source>
</reference>
<evidence type="ECO:0000313" key="3">
    <source>
        <dbReference type="Proteomes" id="UP000235672"/>
    </source>
</evidence>
<dbReference type="Proteomes" id="UP000235672">
    <property type="component" value="Unassembled WGS sequence"/>
</dbReference>
<gene>
    <name evidence="2" type="ORF">NA56DRAFT_715625</name>
</gene>
<feature type="coiled-coil region" evidence="1">
    <location>
        <begin position="237"/>
        <end position="264"/>
    </location>
</feature>
<sequence length="346" mass="39721">MVSKTPPIGSALNTRHTTQLQQERPILSLAVMMDTKLPDFNEEYRKLKEKLELLDDFIEREKQLAVERHITETKVAIQTLCSDIKQLYINIKNLKEDLKVWEADHERKKATWTEKNGGDQELVFNPNALHQDLEQLKAIAELAQLNGLLFEQKLCIEELSKSIETKEAELKKKTSDSFTKIEFILMLERNVSAQKAASNEAKLNWERQMRVSIQISKFLGQNAVSNIAIVTKSQSELEIKHKTIKSLEEKLATLKKNLQPLVEAGCQIRSRKLEWETSNPSRDIIAQGNAASYLSMALADASLYQNFTKGDFPSIQSYVSLYGLDPHFVWKFQDCKKFIDFVNWCA</sequence>
<feature type="coiled-coil region" evidence="1">
    <location>
        <begin position="77"/>
        <end position="111"/>
    </location>
</feature>